<protein>
    <recommendedName>
        <fullName evidence="3">Tat pathway signal sequence domain protein</fullName>
    </recommendedName>
</protein>
<dbReference type="AlphaFoldDB" id="A0AAU4K1Q0"/>
<evidence type="ECO:0000313" key="1">
    <source>
        <dbReference type="EMBL" id="WUM19990.1"/>
    </source>
</evidence>
<proteinExistence type="predicted"/>
<dbReference type="PROSITE" id="PS51318">
    <property type="entry name" value="TAT"/>
    <property type="match status" value="1"/>
</dbReference>
<evidence type="ECO:0000313" key="2">
    <source>
        <dbReference type="Proteomes" id="UP001432128"/>
    </source>
</evidence>
<organism evidence="1 2">
    <name type="scientific">Williamsia herbipolensis</name>
    <dbReference type="NCBI Taxonomy" id="1603258"/>
    <lineage>
        <taxon>Bacteria</taxon>
        <taxon>Bacillati</taxon>
        <taxon>Actinomycetota</taxon>
        <taxon>Actinomycetes</taxon>
        <taxon>Mycobacteriales</taxon>
        <taxon>Nocardiaceae</taxon>
        <taxon>Williamsia</taxon>
    </lineage>
</organism>
<name>A0AAU4K1Q0_9NOCA</name>
<dbReference type="RefSeq" id="WP_328857413.1">
    <property type="nucleotide sequence ID" value="NZ_CP108021.1"/>
</dbReference>
<keyword evidence="2" id="KW-1185">Reference proteome</keyword>
<gene>
    <name evidence="1" type="ORF">OG579_20240</name>
</gene>
<dbReference type="KEGG" id="whr:OG579_20240"/>
<dbReference type="InterPro" id="IPR006311">
    <property type="entry name" value="TAT_signal"/>
</dbReference>
<accession>A0AAU4K1Q0</accession>
<dbReference type="EMBL" id="CP108021">
    <property type="protein sequence ID" value="WUM19990.1"/>
    <property type="molecule type" value="Genomic_DNA"/>
</dbReference>
<sequence>MMPRIGRTALISRRGLTAAIATLAATAGVVVGVAPGAAAPTTGSAALLPPNTVLSPPSLLNAPYVDILAATVDYRPALGRVSATVFLRGAPAPAALGGPAYSITLRGPFIGRGASIGAGVVGVPARGSLAVDRIGSGQDTVVPARISYNGASVVVTATDDRLANLPLTAFDVTATSAGNGTVTSPLGVDRVSGRLGG</sequence>
<evidence type="ECO:0008006" key="3">
    <source>
        <dbReference type="Google" id="ProtNLM"/>
    </source>
</evidence>
<reference evidence="1 2" key="1">
    <citation type="submission" date="2022-10" db="EMBL/GenBank/DDBJ databases">
        <title>The complete genomes of actinobacterial strains from the NBC collection.</title>
        <authorList>
            <person name="Joergensen T.S."/>
            <person name="Alvarez Arevalo M."/>
            <person name="Sterndorff E.B."/>
            <person name="Faurdal D."/>
            <person name="Vuksanovic O."/>
            <person name="Mourched A.-S."/>
            <person name="Charusanti P."/>
            <person name="Shaw S."/>
            <person name="Blin K."/>
            <person name="Weber T."/>
        </authorList>
    </citation>
    <scope>NUCLEOTIDE SEQUENCE [LARGE SCALE GENOMIC DNA]</scope>
    <source>
        <strain evidence="1 2">NBC_00319</strain>
    </source>
</reference>
<dbReference type="Proteomes" id="UP001432128">
    <property type="component" value="Chromosome"/>
</dbReference>